<dbReference type="PANTHER" id="PTHR11266">
    <property type="entry name" value="PEROXISOMAL MEMBRANE PROTEIN 2, PXMP2 MPV17"/>
    <property type="match status" value="1"/>
</dbReference>
<dbReference type="EMBL" id="QGMI01000155">
    <property type="protein sequence ID" value="TVY46324.1"/>
    <property type="molecule type" value="Genomic_DNA"/>
</dbReference>
<proteinExistence type="inferred from homology"/>
<evidence type="ECO:0000256" key="1">
    <source>
        <dbReference type="ARBA" id="ARBA00004141"/>
    </source>
</evidence>
<dbReference type="GO" id="GO:0005778">
    <property type="term" value="C:peroxisomal membrane"/>
    <property type="evidence" value="ECO:0007669"/>
    <property type="project" value="TreeGrafter"/>
</dbReference>
<sequence length="200" mass="21516">MASPPLVNATIQACILGAISNLTAQLIAAYKADAPYTIDFTPIIQFVIFSALNTPPNFVWQSFLESAFPSHYLVPSTAAISAASTNNEKELDREEKTDSLLEPKLSLQNTAIKFTLDQTIGATINTLIFSLFVAGFKGATVEQAVNAAKGDFWPIMSAGWKLWPLVSAMNYTMIKSVEGRSLLGSVAGMGWGVYLSLISS</sequence>
<evidence type="ECO:0000256" key="4">
    <source>
        <dbReference type="ARBA" id="ARBA00022989"/>
    </source>
</evidence>
<keyword evidence="3" id="KW-0812">Transmembrane</keyword>
<keyword evidence="8" id="KW-1185">Reference proteome</keyword>
<evidence type="ECO:0008006" key="9">
    <source>
        <dbReference type="Google" id="ProtNLM"/>
    </source>
</evidence>
<evidence type="ECO:0000256" key="2">
    <source>
        <dbReference type="ARBA" id="ARBA00006824"/>
    </source>
</evidence>
<dbReference type="PANTHER" id="PTHR11266:SF80">
    <property type="entry name" value="PEROXISOMAL MEMBRANE PROTEIN 2"/>
    <property type="match status" value="1"/>
</dbReference>
<dbReference type="AlphaFoldDB" id="A0A8H8S230"/>
<evidence type="ECO:0000256" key="6">
    <source>
        <dbReference type="RuleBase" id="RU363053"/>
    </source>
</evidence>
<dbReference type="InterPro" id="IPR007248">
    <property type="entry name" value="Mpv17_PMP22"/>
</dbReference>
<comment type="caution">
    <text evidence="7">The sequence shown here is derived from an EMBL/GenBank/DDBJ whole genome shotgun (WGS) entry which is preliminary data.</text>
</comment>
<evidence type="ECO:0000313" key="7">
    <source>
        <dbReference type="EMBL" id="TVY46324.1"/>
    </source>
</evidence>
<comment type="subcellular location">
    <subcellularLocation>
        <location evidence="1">Membrane</location>
        <topology evidence="1">Multi-pass membrane protein</topology>
    </subcellularLocation>
</comment>
<evidence type="ECO:0000256" key="5">
    <source>
        <dbReference type="ARBA" id="ARBA00023136"/>
    </source>
</evidence>
<gene>
    <name evidence="7" type="ORF">LOCC1_G008477</name>
</gene>
<dbReference type="Pfam" id="PF04117">
    <property type="entry name" value="Mpv17_PMP22"/>
    <property type="match status" value="1"/>
</dbReference>
<evidence type="ECO:0000256" key="3">
    <source>
        <dbReference type="ARBA" id="ARBA00022692"/>
    </source>
</evidence>
<comment type="similarity">
    <text evidence="2 6">Belongs to the peroxisomal membrane protein PXMP2/4 family.</text>
</comment>
<evidence type="ECO:0000313" key="8">
    <source>
        <dbReference type="Proteomes" id="UP000443090"/>
    </source>
</evidence>
<dbReference type="OrthoDB" id="10267969at2759"/>
<keyword evidence="5" id="KW-0472">Membrane</keyword>
<protein>
    <recommendedName>
        <fullName evidence="9">PXMP2/4 family protein 3</fullName>
    </recommendedName>
</protein>
<reference evidence="7 8" key="1">
    <citation type="submission" date="2018-05" db="EMBL/GenBank/DDBJ databases">
        <title>Genome sequencing and assembly of the regulated plant pathogen Lachnellula willkommii and related sister species for the development of diagnostic species identification markers.</title>
        <authorList>
            <person name="Giroux E."/>
            <person name="Bilodeau G."/>
        </authorList>
    </citation>
    <scope>NUCLEOTIDE SEQUENCE [LARGE SCALE GENOMIC DNA]</scope>
    <source>
        <strain evidence="7 8">CBS 160.35</strain>
    </source>
</reference>
<dbReference type="Proteomes" id="UP000443090">
    <property type="component" value="Unassembled WGS sequence"/>
</dbReference>
<organism evidence="7 8">
    <name type="scientific">Lachnellula occidentalis</name>
    <dbReference type="NCBI Taxonomy" id="215460"/>
    <lineage>
        <taxon>Eukaryota</taxon>
        <taxon>Fungi</taxon>
        <taxon>Dikarya</taxon>
        <taxon>Ascomycota</taxon>
        <taxon>Pezizomycotina</taxon>
        <taxon>Leotiomycetes</taxon>
        <taxon>Helotiales</taxon>
        <taxon>Lachnaceae</taxon>
        <taxon>Lachnellula</taxon>
    </lineage>
</organism>
<keyword evidence="4" id="KW-1133">Transmembrane helix</keyword>
<accession>A0A8H8S230</accession>
<name>A0A8H8S230_9HELO</name>